<feature type="domain" description="Aspartyl/asparaginy/proline hydroxylase" evidence="2">
    <location>
        <begin position="29"/>
        <end position="175"/>
    </location>
</feature>
<dbReference type="OrthoDB" id="5338920at2759"/>
<proteinExistence type="inferred from homology"/>
<comment type="similarity">
    <text evidence="1">Belongs to the aspartyl/asparaginyl beta-hydroxylase family.</text>
</comment>
<dbReference type="SUPFAM" id="SSF51197">
    <property type="entry name" value="Clavaminate synthase-like"/>
    <property type="match status" value="1"/>
</dbReference>
<dbReference type="Proteomes" id="UP001302367">
    <property type="component" value="Chromosome 2"/>
</dbReference>
<dbReference type="Proteomes" id="UP000230605">
    <property type="component" value="Chromosome 2"/>
</dbReference>
<dbReference type="EMBL" id="CP134185">
    <property type="protein sequence ID" value="WPA99369.1"/>
    <property type="molecule type" value="Genomic_DNA"/>
</dbReference>
<evidence type="ECO:0000313" key="6">
    <source>
        <dbReference type="Proteomes" id="UP001302367"/>
    </source>
</evidence>
<sequence length="281" mass="32537">MELIRNISQLVQLDLKLVDEITREITDTEIPYQVTYGEFQFGGWHTAALYVPQGQDDSDAIVRDGKAVPTALLDKLPATRGFLAQLDLDYFTVRIARNDVDSWLWEHRDYMELDQGMERCRLHVPLVTNDLAVIQFESHAVHMARGWLWKLDPTSSHAVSNTGGSGRIHLILDCYMMNSIRCMVKSQHLDKDHIFPLPKLLETERTELLAQASQLFMDEGQETAEQSLLKTFHRFDLGESSSYDLLVQLYRNVGSKDYEQHWLKEQNIRLFNREKLEVIEA</sequence>
<keyword evidence="6" id="KW-1185">Reference proteome</keyword>
<evidence type="ECO:0000256" key="1">
    <source>
        <dbReference type="ARBA" id="ARBA00007730"/>
    </source>
</evidence>
<gene>
    <name evidence="3" type="ORF">CB0940_06695</name>
    <name evidence="4" type="ORF">RHO25_003986</name>
</gene>
<evidence type="ECO:0000313" key="4">
    <source>
        <dbReference type="EMBL" id="WPA99369.1"/>
    </source>
</evidence>
<evidence type="ECO:0000313" key="3">
    <source>
        <dbReference type="EMBL" id="PIA97826.1"/>
    </source>
</evidence>
<dbReference type="AlphaFoldDB" id="A0A2G5HZ66"/>
<organism evidence="3 5">
    <name type="scientific">Cercospora beticola</name>
    <name type="common">Sugarbeet leaf spot fungus</name>
    <dbReference type="NCBI Taxonomy" id="122368"/>
    <lineage>
        <taxon>Eukaryota</taxon>
        <taxon>Fungi</taxon>
        <taxon>Dikarya</taxon>
        <taxon>Ascomycota</taxon>
        <taxon>Pezizomycotina</taxon>
        <taxon>Dothideomycetes</taxon>
        <taxon>Dothideomycetidae</taxon>
        <taxon>Mycosphaerellales</taxon>
        <taxon>Mycosphaerellaceae</taxon>
        <taxon>Cercospora</taxon>
    </lineage>
</organism>
<reference evidence="4 6" key="2">
    <citation type="submission" date="2023-09" db="EMBL/GenBank/DDBJ databases">
        <title>Complete-Gapless Cercospora beticola genome.</title>
        <authorList>
            <person name="Wyatt N.A."/>
            <person name="Spanner R.E."/>
            <person name="Bolton M.D."/>
        </authorList>
    </citation>
    <scope>NUCLEOTIDE SEQUENCE [LARGE SCALE GENOMIC DNA]</scope>
    <source>
        <strain evidence="4">Cb09-40</strain>
    </source>
</reference>
<evidence type="ECO:0000259" key="2">
    <source>
        <dbReference type="Pfam" id="PF05118"/>
    </source>
</evidence>
<reference evidence="3 5" key="1">
    <citation type="submission" date="2015-10" db="EMBL/GenBank/DDBJ databases">
        <title>The cercosporin biosynthetic gene cluster was horizontally transferred to several fungal lineages and shown to be expanded in Cercospora beticola based on microsynteny with recipient genomes.</title>
        <authorList>
            <person name="De Jonge R."/>
            <person name="Ebert M.K."/>
            <person name="Suttle J.C."/>
            <person name="Jurick Ii W.M."/>
            <person name="Secor G.A."/>
            <person name="Thomma B.P."/>
            <person name="Van De Peer Y."/>
            <person name="Bolton M.D."/>
        </authorList>
    </citation>
    <scope>NUCLEOTIDE SEQUENCE [LARGE SCALE GENOMIC DNA]</scope>
    <source>
        <strain evidence="3 5">09-40</strain>
    </source>
</reference>
<dbReference type="InterPro" id="IPR027443">
    <property type="entry name" value="IPNS-like_sf"/>
</dbReference>
<dbReference type="Gene3D" id="2.60.120.330">
    <property type="entry name" value="B-lactam Antibiotic, Isopenicillin N Synthase, Chain"/>
    <property type="match status" value="1"/>
</dbReference>
<protein>
    <recommendedName>
        <fullName evidence="2">Aspartyl/asparaginy/proline hydroxylase domain-containing protein</fullName>
    </recommendedName>
</protein>
<dbReference type="EMBL" id="LKMD01000102">
    <property type="protein sequence ID" value="PIA97826.1"/>
    <property type="molecule type" value="Genomic_DNA"/>
</dbReference>
<evidence type="ECO:0000313" key="5">
    <source>
        <dbReference type="Proteomes" id="UP000230605"/>
    </source>
</evidence>
<dbReference type="Pfam" id="PF05118">
    <property type="entry name" value="Asp_Arg_Hydrox"/>
    <property type="match status" value="1"/>
</dbReference>
<accession>A0A2G5HZ66</accession>
<name>A0A2G5HZ66_CERBT</name>
<dbReference type="InterPro" id="IPR007803">
    <property type="entry name" value="Asp/Arg/Pro-Hydrxlase"/>
</dbReference>